<dbReference type="AlphaFoldDB" id="M5TUI5"/>
<evidence type="ECO:0000313" key="3">
    <source>
        <dbReference type="EMBL" id="EMI52825.1"/>
    </source>
</evidence>
<feature type="domain" description="Amidohydrolase-related" evidence="2">
    <location>
        <begin position="56"/>
        <end position="376"/>
    </location>
</feature>
<comment type="caution">
    <text evidence="3">The sequence shown here is derived from an EMBL/GenBank/DDBJ whole genome shotgun (WGS) entry which is preliminary data.</text>
</comment>
<keyword evidence="3" id="KW-0378">Hydrolase</keyword>
<proteinExistence type="predicted"/>
<dbReference type="Pfam" id="PF04909">
    <property type="entry name" value="Amidohydro_2"/>
    <property type="match status" value="1"/>
</dbReference>
<sequence>MDEEADKREQNATRNENADCVLDGRDGRELSVRVFDPRTQIKTASTPLTHAKFPVVDVHTHVFYRLRHNEKALDDLVAMMDRNRIAVCTSLDGKLGGQLEEHLDHLWKRYRDRFIVYANIDWRGDGSSDDPSTWACHQQGFAERTAEGLRSAVKRGVSGLKIFKRFGLGYRNPDGSLVKIDDPRWDPIWAVCGELGIPVIIHTADPAAFFEPIDATNERWEELSRHPDWSFYGDEYPSREELLDARNRVIARHPKTQFIGAHIANNSEDLRTVSQWLERYPNLWVEPASRISELGRQPYSSRDFMIRYADRILFGTDGPWPEKRLHFYWRFFETRDEYFDYSEKSPPPQGLWHIYGIDLPDEVLKKIYFENAARLIPGVKSRVEKFRKSIE</sequence>
<name>M5TUI5_9BACT</name>
<dbReference type="InterPro" id="IPR006680">
    <property type="entry name" value="Amidohydro-rel"/>
</dbReference>
<keyword evidence="1" id="KW-0456">Lyase</keyword>
<dbReference type="InterPro" id="IPR032465">
    <property type="entry name" value="ACMSD"/>
</dbReference>
<evidence type="ECO:0000256" key="1">
    <source>
        <dbReference type="ARBA" id="ARBA00023239"/>
    </source>
</evidence>
<dbReference type="InterPro" id="IPR032466">
    <property type="entry name" value="Metal_Hydrolase"/>
</dbReference>
<accession>M5TUI5</accession>
<dbReference type="SUPFAM" id="SSF51556">
    <property type="entry name" value="Metallo-dependent hydrolases"/>
    <property type="match status" value="1"/>
</dbReference>
<dbReference type="GO" id="GO:0016831">
    <property type="term" value="F:carboxy-lyase activity"/>
    <property type="evidence" value="ECO:0007669"/>
    <property type="project" value="InterPro"/>
</dbReference>
<keyword evidence="4" id="KW-1185">Reference proteome</keyword>
<dbReference type="GO" id="GO:0016787">
    <property type="term" value="F:hydrolase activity"/>
    <property type="evidence" value="ECO:0007669"/>
    <property type="project" value="UniProtKB-KW"/>
</dbReference>
<dbReference type="OrthoDB" id="8673173at2"/>
<dbReference type="PATRIC" id="fig|1263870.3.peg.6079"/>
<dbReference type="PANTHER" id="PTHR21240:SF28">
    <property type="entry name" value="ISO-OROTATE DECARBOXYLASE (EUROFUNG)"/>
    <property type="match status" value="1"/>
</dbReference>
<dbReference type="EMBL" id="ANOH01000403">
    <property type="protein sequence ID" value="EMI52825.1"/>
    <property type="molecule type" value="Genomic_DNA"/>
</dbReference>
<evidence type="ECO:0000313" key="4">
    <source>
        <dbReference type="Proteomes" id="UP000011885"/>
    </source>
</evidence>
<dbReference type="GO" id="GO:0005737">
    <property type="term" value="C:cytoplasm"/>
    <property type="evidence" value="ECO:0007669"/>
    <property type="project" value="TreeGrafter"/>
</dbReference>
<dbReference type="PANTHER" id="PTHR21240">
    <property type="entry name" value="2-AMINO-3-CARBOXYLMUCONATE-6-SEMIALDEHYDE DECARBOXYLASE"/>
    <property type="match status" value="1"/>
</dbReference>
<organism evidence="3 4">
    <name type="scientific">Rhodopirellula sallentina SM41</name>
    <dbReference type="NCBI Taxonomy" id="1263870"/>
    <lineage>
        <taxon>Bacteria</taxon>
        <taxon>Pseudomonadati</taxon>
        <taxon>Planctomycetota</taxon>
        <taxon>Planctomycetia</taxon>
        <taxon>Pirellulales</taxon>
        <taxon>Pirellulaceae</taxon>
        <taxon>Rhodopirellula</taxon>
    </lineage>
</organism>
<dbReference type="Gene3D" id="3.20.20.140">
    <property type="entry name" value="Metal-dependent hydrolases"/>
    <property type="match status" value="1"/>
</dbReference>
<dbReference type="RefSeq" id="WP_008686789.1">
    <property type="nucleotide sequence ID" value="NZ_ANOH01000403.1"/>
</dbReference>
<evidence type="ECO:0000259" key="2">
    <source>
        <dbReference type="Pfam" id="PF04909"/>
    </source>
</evidence>
<dbReference type="GO" id="GO:0019748">
    <property type="term" value="P:secondary metabolic process"/>
    <property type="evidence" value="ECO:0007669"/>
    <property type="project" value="TreeGrafter"/>
</dbReference>
<protein>
    <submittedName>
        <fullName evidence="3">Amidohydrolase 2</fullName>
    </submittedName>
</protein>
<gene>
    <name evidence="3" type="ORF">RSSM_05737</name>
</gene>
<reference evidence="3 4" key="1">
    <citation type="journal article" date="2013" name="Mar. Genomics">
        <title>Expression of sulfatases in Rhodopirellula baltica and the diversity of sulfatases in the genus Rhodopirellula.</title>
        <authorList>
            <person name="Wegner C.E."/>
            <person name="Richter-Heitmann T."/>
            <person name="Klindworth A."/>
            <person name="Klockow C."/>
            <person name="Richter M."/>
            <person name="Achstetter T."/>
            <person name="Glockner F.O."/>
            <person name="Harder J."/>
        </authorList>
    </citation>
    <scope>NUCLEOTIDE SEQUENCE [LARGE SCALE GENOMIC DNA]</scope>
    <source>
        <strain evidence="3 4">SM41</strain>
    </source>
</reference>
<dbReference type="Proteomes" id="UP000011885">
    <property type="component" value="Unassembled WGS sequence"/>
</dbReference>